<evidence type="ECO:0000313" key="4">
    <source>
        <dbReference type="Proteomes" id="UP000762676"/>
    </source>
</evidence>
<dbReference type="AlphaFoldDB" id="A0AAV4GES7"/>
<accession>A0AAV4GES7</accession>
<feature type="region of interest" description="Disordered" evidence="1">
    <location>
        <begin position="34"/>
        <end position="67"/>
    </location>
</feature>
<keyword evidence="4" id="KW-1185">Reference proteome</keyword>
<organism evidence="3 4">
    <name type="scientific">Elysia marginata</name>
    <dbReference type="NCBI Taxonomy" id="1093978"/>
    <lineage>
        <taxon>Eukaryota</taxon>
        <taxon>Metazoa</taxon>
        <taxon>Spiralia</taxon>
        <taxon>Lophotrochozoa</taxon>
        <taxon>Mollusca</taxon>
        <taxon>Gastropoda</taxon>
        <taxon>Heterobranchia</taxon>
        <taxon>Euthyneura</taxon>
        <taxon>Panpulmonata</taxon>
        <taxon>Sacoglossa</taxon>
        <taxon>Placobranchoidea</taxon>
        <taxon>Plakobranchidae</taxon>
        <taxon>Elysia</taxon>
    </lineage>
</organism>
<dbReference type="EMBL" id="BMAT01004923">
    <property type="protein sequence ID" value="GFR83545.1"/>
    <property type="molecule type" value="Genomic_DNA"/>
</dbReference>
<gene>
    <name evidence="3" type="ORF">ElyMa_002394000</name>
</gene>
<protein>
    <recommendedName>
        <fullName evidence="5">Secreted protein</fullName>
    </recommendedName>
</protein>
<reference evidence="3 4" key="1">
    <citation type="journal article" date="2021" name="Elife">
        <title>Chloroplast acquisition without the gene transfer in kleptoplastic sea slugs, Plakobranchus ocellatus.</title>
        <authorList>
            <person name="Maeda T."/>
            <person name="Takahashi S."/>
            <person name="Yoshida T."/>
            <person name="Shimamura S."/>
            <person name="Takaki Y."/>
            <person name="Nagai Y."/>
            <person name="Toyoda A."/>
            <person name="Suzuki Y."/>
            <person name="Arimoto A."/>
            <person name="Ishii H."/>
            <person name="Satoh N."/>
            <person name="Nishiyama T."/>
            <person name="Hasebe M."/>
            <person name="Maruyama T."/>
            <person name="Minagawa J."/>
            <person name="Obokata J."/>
            <person name="Shigenobu S."/>
        </authorList>
    </citation>
    <scope>NUCLEOTIDE SEQUENCE [LARGE SCALE GENOMIC DNA]</scope>
</reference>
<keyword evidence="2" id="KW-0732">Signal</keyword>
<comment type="caution">
    <text evidence="3">The sequence shown here is derived from an EMBL/GenBank/DDBJ whole genome shotgun (WGS) entry which is preliminary data.</text>
</comment>
<sequence>MIPLSGDLGSSRSSLSLRLWLCLTCLRACGSNQGGQISSTWGASRPVSTLSSLSEPQSSTPLMTAPKPSCPGFSPFVLPGRGGNFGYRDTTRLSWLEMED</sequence>
<evidence type="ECO:0000313" key="3">
    <source>
        <dbReference type="EMBL" id="GFR83545.1"/>
    </source>
</evidence>
<feature type="signal peptide" evidence="2">
    <location>
        <begin position="1"/>
        <end position="30"/>
    </location>
</feature>
<feature type="chain" id="PRO_5043663211" description="Secreted protein" evidence="2">
    <location>
        <begin position="31"/>
        <end position="100"/>
    </location>
</feature>
<name>A0AAV4GES7_9GAST</name>
<proteinExistence type="predicted"/>
<feature type="compositionally biased region" description="Low complexity" evidence="1">
    <location>
        <begin position="48"/>
        <end position="62"/>
    </location>
</feature>
<evidence type="ECO:0008006" key="5">
    <source>
        <dbReference type="Google" id="ProtNLM"/>
    </source>
</evidence>
<evidence type="ECO:0000256" key="2">
    <source>
        <dbReference type="SAM" id="SignalP"/>
    </source>
</evidence>
<evidence type="ECO:0000256" key="1">
    <source>
        <dbReference type="SAM" id="MobiDB-lite"/>
    </source>
</evidence>
<dbReference type="Proteomes" id="UP000762676">
    <property type="component" value="Unassembled WGS sequence"/>
</dbReference>